<dbReference type="InterPro" id="IPR002347">
    <property type="entry name" value="SDR_fam"/>
</dbReference>
<organism evidence="5">
    <name type="scientific">Cucumis melo</name>
    <name type="common">Muskmelon</name>
    <dbReference type="NCBI Taxonomy" id="3656"/>
    <lineage>
        <taxon>Eukaryota</taxon>
        <taxon>Viridiplantae</taxon>
        <taxon>Streptophyta</taxon>
        <taxon>Embryophyta</taxon>
        <taxon>Tracheophyta</taxon>
        <taxon>Spermatophyta</taxon>
        <taxon>Magnoliopsida</taxon>
        <taxon>eudicotyledons</taxon>
        <taxon>Gunneridae</taxon>
        <taxon>Pentapetalae</taxon>
        <taxon>rosids</taxon>
        <taxon>fabids</taxon>
        <taxon>Cucurbitales</taxon>
        <taxon>Cucurbitaceae</taxon>
        <taxon>Benincaseae</taxon>
        <taxon>Cucumis</taxon>
    </lineage>
</organism>
<keyword evidence="4" id="KW-0812">Transmembrane</keyword>
<dbReference type="Pfam" id="PF00106">
    <property type="entry name" value="adh_short"/>
    <property type="match status" value="1"/>
</dbReference>
<protein>
    <recommendedName>
        <fullName evidence="6">Tropinone reductase-like protein</fullName>
    </recommendedName>
</protein>
<evidence type="ECO:0000256" key="1">
    <source>
        <dbReference type="ARBA" id="ARBA00022857"/>
    </source>
</evidence>
<dbReference type="Gene3D" id="3.40.50.720">
    <property type="entry name" value="NAD(P)-binding Rossmann-like Domain"/>
    <property type="match status" value="1"/>
</dbReference>
<dbReference type="InterPro" id="IPR020904">
    <property type="entry name" value="Sc_DH/Rdtase_CS"/>
</dbReference>
<keyword evidence="2" id="KW-0560">Oxidoreductase</keyword>
<evidence type="ECO:0000256" key="2">
    <source>
        <dbReference type="ARBA" id="ARBA00023002"/>
    </source>
</evidence>
<dbReference type="InterPro" id="IPR045000">
    <property type="entry name" value="TR"/>
</dbReference>
<reference evidence="5" key="1">
    <citation type="submission" date="2023-03" db="UniProtKB">
        <authorList>
            <consortium name="EnsemblPlants"/>
        </authorList>
    </citation>
    <scope>IDENTIFICATION</scope>
</reference>
<evidence type="ECO:0008006" key="6">
    <source>
        <dbReference type="Google" id="ProtNLM"/>
    </source>
</evidence>
<accession>A0A9I9DKA8</accession>
<dbReference type="PANTHER" id="PTHR42898">
    <property type="entry name" value="TROPINONE REDUCTASE"/>
    <property type="match status" value="1"/>
</dbReference>
<keyword evidence="4" id="KW-0472">Membrane</keyword>
<keyword evidence="1" id="KW-0521">NADP</keyword>
<evidence type="ECO:0000256" key="3">
    <source>
        <dbReference type="ARBA" id="ARBA00025714"/>
    </source>
</evidence>
<dbReference type="EnsemblPlants" id="MELO3C019805.2.1">
    <property type="protein sequence ID" value="MELO3C019805.2.1"/>
    <property type="gene ID" value="MELO3C019805.2"/>
</dbReference>
<dbReference type="Gramene" id="MELO3C019805.2.1">
    <property type="protein sequence ID" value="MELO3C019805.2.1"/>
    <property type="gene ID" value="MELO3C019805.2"/>
</dbReference>
<evidence type="ECO:0000313" key="5">
    <source>
        <dbReference type="EnsemblPlants" id="MELO3C019805.2.1"/>
    </source>
</evidence>
<comment type="similarity">
    <text evidence="3">Belongs to the short-chain dehydrogenases/reductases (SDR) family. SDR65C subfamily.</text>
</comment>
<keyword evidence="4" id="KW-1133">Transmembrane helix</keyword>
<dbReference type="GO" id="GO:0016491">
    <property type="term" value="F:oxidoreductase activity"/>
    <property type="evidence" value="ECO:0007669"/>
    <property type="project" value="UniProtKB-KW"/>
</dbReference>
<dbReference type="PRINTS" id="PR00081">
    <property type="entry name" value="GDHRDH"/>
</dbReference>
<dbReference type="AlphaFoldDB" id="A0A9I9DKA8"/>
<feature type="transmembrane region" description="Helical" evidence="4">
    <location>
        <begin position="24"/>
        <end position="47"/>
    </location>
</feature>
<dbReference type="SUPFAM" id="SSF51735">
    <property type="entry name" value="NAD(P)-binding Rossmann-fold domains"/>
    <property type="match status" value="1"/>
</dbReference>
<dbReference type="PROSITE" id="PS00061">
    <property type="entry name" value="ADH_SHORT"/>
    <property type="match status" value="1"/>
</dbReference>
<name>A0A9I9DKA8_CUCME</name>
<dbReference type="PANTHER" id="PTHR42898:SF28">
    <property type="entry name" value="TROPINONE REDUCTASE HOMOLOG"/>
    <property type="match status" value="1"/>
</dbReference>
<dbReference type="InterPro" id="IPR036291">
    <property type="entry name" value="NAD(P)-bd_dom_sf"/>
</dbReference>
<evidence type="ECO:0000256" key="4">
    <source>
        <dbReference type="SAM" id="Phobius"/>
    </source>
</evidence>
<sequence>MSTNFEAPYHLFQISHPILKASSYVSIVFVSSIAEVTALLKISIYVATKGAIKQITKNLACEWAKDNIRINTVASWRVRTTISKSDGADTGEANW</sequence>
<proteinExistence type="inferred from homology"/>